<dbReference type="GO" id="GO:0005524">
    <property type="term" value="F:ATP binding"/>
    <property type="evidence" value="ECO:0007669"/>
    <property type="project" value="UniProtKB-UniRule"/>
</dbReference>
<dbReference type="InterPro" id="IPR036921">
    <property type="entry name" value="PurM-like_N_sf"/>
</dbReference>
<reference evidence="12 13" key="1">
    <citation type="journal article" date="2019" name="Nat. Microbiol.">
        <title>Mediterranean grassland soil C-N compound turnover is dependent on rainfall and depth, and is mediated by genomically divergent microorganisms.</title>
        <authorList>
            <person name="Diamond S."/>
            <person name="Andeer P.F."/>
            <person name="Li Z."/>
            <person name="Crits-Christoph A."/>
            <person name="Burstein D."/>
            <person name="Anantharaman K."/>
            <person name="Lane K.R."/>
            <person name="Thomas B.C."/>
            <person name="Pan C."/>
            <person name="Northen T.R."/>
            <person name="Banfield J.F."/>
        </authorList>
    </citation>
    <scope>NUCLEOTIDE SEQUENCE [LARGE SCALE GENOMIC DNA]</scope>
    <source>
        <strain evidence="12">WS_1</strain>
    </source>
</reference>
<dbReference type="Gene3D" id="3.90.650.10">
    <property type="entry name" value="PurM-like C-terminal domain"/>
    <property type="match status" value="2"/>
</dbReference>
<feature type="binding site" evidence="8">
    <location>
        <position position="574"/>
    </location>
    <ligand>
        <name>ATP</name>
        <dbReference type="ChEBI" id="CHEBI:30616"/>
    </ligand>
</feature>
<name>A0A538SDE9_UNCEI</name>
<keyword evidence="6 8" id="KW-0067">ATP-binding</keyword>
<feature type="domain" description="PurM-like C-terminal" evidence="10">
    <location>
        <begin position="613"/>
        <end position="759"/>
    </location>
</feature>
<dbReference type="SUPFAM" id="SSF56042">
    <property type="entry name" value="PurM C-terminal domain-like"/>
    <property type="match status" value="2"/>
</dbReference>
<gene>
    <name evidence="8 12" type="primary">purL</name>
    <name evidence="12" type="ORF">E6K71_04850</name>
</gene>
<dbReference type="InterPro" id="IPR010918">
    <property type="entry name" value="PurM-like_C_dom"/>
</dbReference>
<dbReference type="Pfam" id="PF00586">
    <property type="entry name" value="AIRS"/>
    <property type="match status" value="2"/>
</dbReference>
<dbReference type="Proteomes" id="UP000316292">
    <property type="component" value="Unassembled WGS sequence"/>
</dbReference>
<dbReference type="Gene3D" id="3.30.1330.10">
    <property type="entry name" value="PurM-like, N-terminal domain"/>
    <property type="match status" value="2"/>
</dbReference>
<dbReference type="UniPathway" id="UPA00074">
    <property type="reaction ID" value="UER00128"/>
</dbReference>
<dbReference type="CDD" id="cd02204">
    <property type="entry name" value="PurL_repeat2"/>
    <property type="match status" value="1"/>
</dbReference>
<feature type="binding site" evidence="8">
    <location>
        <begin position="112"/>
        <end position="115"/>
    </location>
    <ligand>
        <name>substrate</name>
    </ligand>
</feature>
<feature type="binding site" evidence="8">
    <location>
        <position position="297"/>
    </location>
    <ligand>
        <name>Mg(2+)</name>
        <dbReference type="ChEBI" id="CHEBI:18420"/>
        <label>2</label>
    </ligand>
</feature>
<sequence>MQQLDNAHILPLSGQDEQALAKLLQREGLRLTPGEARRMLELLGRDPTRVEATIFDTMWSEHCSYKSSRWVLKAHLPVESPRVILGPGEDAGVVRLGVHQGVEYALVIAHESHNHPSQVVPTEGAATGIGGIVRDVACMGAEVIGVLDALRFGDPDGPRAAPVREIVRGVVDGIWQYGDALGVPNLGGDVFFSPRFDENCLVNVVSLGLVRADRVVRSRVPEAASREPYVLILVGKPTDETGFGGASFASAVLEENAEGQRGHVQVPDPFLKRVLLEANRAVLEWLHHEKVAFGFKDLGAGGIACASSELAAAGGFGMDVDLDRVPASREDLPPEVLACSETQERFAMVVPERVAERVLDFYNKTYALPEVYHGARAAIVGRVRPDKHYRILKSGQPVGDALVEVITAGIEHRRAERPRATAPPAEPLPPVEDHEAFFTRMVGRPNLASREPIFRYYDTEVQGRMLIRAGEADASVLAPVPGSKLGAAITVDGNPWWVAADPYWGTAHIVAEALRNLVAVGSEPVALTDCLNFGNPEDPEVFADFVRSVRGLGDAARALGPEGPSGPPVAIVSGNVSFYNESRSGRSIEPSPIIAGLGVFDDVSVATTFGIKRAGSVLVLSGPRQDRLGASQLRHALTGKTDGPLPELDFDRERRRIHATLDAVRSGCVLAAHDLAEGGLAIAALEMALGGYEAQGIGMQIPISGLGSTRPESRLYSEAPGFLYEVAKEHLQQFLGLFERWGVDVTMTGRTLAEPRFRILDGGHTLVDLDLESVQRIHADALKPLAE</sequence>
<evidence type="ECO:0000256" key="1">
    <source>
        <dbReference type="ARBA" id="ARBA00022490"/>
    </source>
</evidence>
<dbReference type="GO" id="GO:0005737">
    <property type="term" value="C:cytoplasm"/>
    <property type="evidence" value="ECO:0007669"/>
    <property type="project" value="UniProtKB-SubCell"/>
</dbReference>
<keyword evidence="3 8" id="KW-0479">Metal-binding</keyword>
<proteinExistence type="inferred from homology"/>
<dbReference type="InterPro" id="IPR041609">
    <property type="entry name" value="PurL_linker"/>
</dbReference>
<feature type="binding site" evidence="8">
    <location>
        <position position="135"/>
    </location>
    <ligand>
        <name>Mg(2+)</name>
        <dbReference type="ChEBI" id="CHEBI:18420"/>
        <label>2</label>
    </ligand>
</feature>
<dbReference type="AlphaFoldDB" id="A0A538SDE9"/>
<accession>A0A538SDE9</accession>
<evidence type="ECO:0000256" key="6">
    <source>
        <dbReference type="ARBA" id="ARBA00022840"/>
    </source>
</evidence>
<protein>
    <recommendedName>
        <fullName evidence="8">Phosphoribosylformylglycinamidine synthase subunit PurL</fullName>
        <shortName evidence="8">FGAM synthase</shortName>
        <ecNumber evidence="8">6.3.5.3</ecNumber>
    </recommendedName>
    <alternativeName>
        <fullName evidence="8">Formylglycinamide ribonucleotide amidotransferase subunit II</fullName>
        <shortName evidence="8">FGAR amidotransferase II</shortName>
        <shortName evidence="8">FGAR-AT II</shortName>
    </alternativeName>
    <alternativeName>
        <fullName evidence="8">Glutamine amidotransferase PurL</fullName>
    </alternativeName>
    <alternativeName>
        <fullName evidence="8">Phosphoribosylformylglycinamidine synthase subunit II</fullName>
    </alternativeName>
</protein>
<dbReference type="Pfam" id="PF18072">
    <property type="entry name" value="FGAR-AT_linker"/>
    <property type="match status" value="1"/>
</dbReference>
<feature type="domain" description="Phosphoribosylformylglycinamidine synthase linker" evidence="11">
    <location>
        <begin position="21"/>
        <end position="66"/>
    </location>
</feature>
<feature type="domain" description="PurM-like N-terminal" evidence="9">
    <location>
        <begin position="473"/>
        <end position="599"/>
    </location>
</feature>
<evidence type="ECO:0000259" key="9">
    <source>
        <dbReference type="Pfam" id="PF00586"/>
    </source>
</evidence>
<evidence type="ECO:0000256" key="2">
    <source>
        <dbReference type="ARBA" id="ARBA00022598"/>
    </source>
</evidence>
<feature type="binding site" evidence="8">
    <location>
        <position position="529"/>
    </location>
    <ligand>
        <name>ATP</name>
        <dbReference type="ChEBI" id="CHEBI:30616"/>
    </ligand>
</feature>
<dbReference type="PANTHER" id="PTHR43555:SF1">
    <property type="entry name" value="PHOSPHORIBOSYLFORMYLGLYCINAMIDINE SYNTHASE SUBUNIT PURL"/>
    <property type="match status" value="1"/>
</dbReference>
<dbReference type="InterPro" id="IPR036676">
    <property type="entry name" value="PurM-like_C_sf"/>
</dbReference>
<dbReference type="HAMAP" id="MF_00420">
    <property type="entry name" value="PurL_2"/>
    <property type="match status" value="1"/>
</dbReference>
<evidence type="ECO:0000256" key="7">
    <source>
        <dbReference type="ARBA" id="ARBA00022842"/>
    </source>
</evidence>
<comment type="subunit">
    <text evidence="8">Monomer. Part of the FGAM synthase complex composed of 1 PurL, 1 PurQ and 2 PurS subunits.</text>
</comment>
<keyword evidence="2 8" id="KW-0436">Ligase</keyword>
<dbReference type="GO" id="GO:0006189">
    <property type="term" value="P:'de novo' IMP biosynthetic process"/>
    <property type="evidence" value="ECO:0007669"/>
    <property type="project" value="UniProtKB-UniRule"/>
</dbReference>
<dbReference type="Pfam" id="PF02769">
    <property type="entry name" value="AIRS_C"/>
    <property type="match status" value="2"/>
</dbReference>
<dbReference type="NCBIfam" id="TIGR01736">
    <property type="entry name" value="FGAM_synth_II"/>
    <property type="match status" value="1"/>
</dbReference>
<dbReference type="SUPFAM" id="SSF55326">
    <property type="entry name" value="PurM N-terminal domain-like"/>
    <property type="match status" value="2"/>
</dbReference>
<dbReference type="EMBL" id="VBOR01000057">
    <property type="protein sequence ID" value="TMQ49397.1"/>
    <property type="molecule type" value="Genomic_DNA"/>
</dbReference>
<dbReference type="GO" id="GO:0000287">
    <property type="term" value="F:magnesium ion binding"/>
    <property type="evidence" value="ECO:0007669"/>
    <property type="project" value="UniProtKB-UniRule"/>
</dbReference>
<feature type="domain" description="PurM-like N-terminal" evidence="9">
    <location>
        <begin position="88"/>
        <end position="210"/>
    </location>
</feature>
<evidence type="ECO:0000256" key="5">
    <source>
        <dbReference type="ARBA" id="ARBA00022755"/>
    </source>
</evidence>
<evidence type="ECO:0000259" key="10">
    <source>
        <dbReference type="Pfam" id="PF02769"/>
    </source>
</evidence>
<evidence type="ECO:0000256" key="4">
    <source>
        <dbReference type="ARBA" id="ARBA00022741"/>
    </source>
</evidence>
<dbReference type="PANTHER" id="PTHR43555">
    <property type="entry name" value="PHOSPHORIBOSYLFORMYLGLYCINAMIDINE SYNTHASE SUBUNIT PURL"/>
    <property type="match status" value="1"/>
</dbReference>
<evidence type="ECO:0000313" key="13">
    <source>
        <dbReference type="Proteomes" id="UP000316292"/>
    </source>
</evidence>
<feature type="binding site" evidence="8">
    <location>
        <position position="134"/>
    </location>
    <ligand>
        <name>substrate</name>
    </ligand>
</feature>
<feature type="binding site" evidence="8">
    <location>
        <position position="577"/>
    </location>
    <ligand>
        <name>substrate</name>
    </ligand>
</feature>
<dbReference type="EC" id="6.3.5.3" evidence="8"/>
<comment type="pathway">
    <text evidence="8">Purine metabolism; IMP biosynthesis via de novo pathway; 5-amino-1-(5-phospho-D-ribosyl)imidazole from N(2)-formyl-N(1)-(5-phospho-D-ribosyl)glycinamide: step 1/2.</text>
</comment>
<feature type="binding site" evidence="8">
    <location>
        <position position="265"/>
    </location>
    <ligand>
        <name>substrate</name>
    </ligand>
</feature>
<evidence type="ECO:0000256" key="3">
    <source>
        <dbReference type="ARBA" id="ARBA00022723"/>
    </source>
</evidence>
<dbReference type="GO" id="GO:0004642">
    <property type="term" value="F:phosphoribosylformylglycinamidine synthase activity"/>
    <property type="evidence" value="ECO:0007669"/>
    <property type="project" value="UniProtKB-UniRule"/>
</dbReference>
<keyword evidence="1 8" id="KW-0963">Cytoplasm</keyword>
<keyword evidence="5 8" id="KW-0658">Purine biosynthesis</keyword>
<comment type="caution">
    <text evidence="12">The sequence shown here is derived from an EMBL/GenBank/DDBJ whole genome shotgun (WGS) entry which is preliminary data.</text>
</comment>
<dbReference type="InterPro" id="IPR016188">
    <property type="entry name" value="PurM-like_N"/>
</dbReference>
<evidence type="ECO:0000259" key="11">
    <source>
        <dbReference type="Pfam" id="PF18072"/>
    </source>
</evidence>
<organism evidence="12 13">
    <name type="scientific">Eiseniibacteriota bacterium</name>
    <dbReference type="NCBI Taxonomy" id="2212470"/>
    <lineage>
        <taxon>Bacteria</taxon>
        <taxon>Candidatus Eiseniibacteriota</taxon>
    </lineage>
</organism>
<evidence type="ECO:0000256" key="8">
    <source>
        <dbReference type="HAMAP-Rule" id="MF_00420"/>
    </source>
</evidence>
<keyword evidence="7 8" id="KW-0460">Magnesium</keyword>
<comment type="function">
    <text evidence="8">Part of the phosphoribosylformylglycinamidine synthase complex involved in the purines biosynthetic pathway. Catalyzes the ATP-dependent conversion of formylglycinamide ribonucleotide (FGAR) and glutamine to yield formylglycinamidine ribonucleotide (FGAM) and glutamate. The FGAM synthase complex is composed of three subunits. PurQ produces an ammonia molecule by converting glutamine to glutamate. PurL transfers the ammonia molecule to FGAR to form FGAM in an ATP-dependent manner. PurS interacts with PurQ and PurL and is thought to assist in the transfer of the ammonia molecule from PurQ to PurL.</text>
</comment>
<feature type="domain" description="PurM-like C-terminal" evidence="10">
    <location>
        <begin position="230"/>
        <end position="390"/>
    </location>
</feature>
<comment type="similarity">
    <text evidence="8">Belongs to the FGAMS family.</text>
</comment>
<feature type="active site" evidence="8">
    <location>
        <position position="62"/>
    </location>
</feature>
<keyword evidence="4 8" id="KW-0547">Nucleotide-binding</keyword>
<feature type="binding site" evidence="8">
    <location>
        <position position="65"/>
    </location>
    <ligand>
        <name>ATP</name>
        <dbReference type="ChEBI" id="CHEBI:30616"/>
    </ligand>
</feature>
<dbReference type="SUPFAM" id="SSF109736">
    <property type="entry name" value="FGAM synthase PurL, linker domain"/>
    <property type="match status" value="1"/>
</dbReference>
<dbReference type="InterPro" id="IPR010074">
    <property type="entry name" value="PRibForGlyAmidine_synth_PurL"/>
</dbReference>
<comment type="caution">
    <text evidence="8">Lacks conserved residue(s) required for the propagation of feature annotation.</text>
</comment>
<feature type="binding site" evidence="8">
    <location>
        <position position="575"/>
    </location>
    <ligand>
        <name>Mg(2+)</name>
        <dbReference type="ChEBI" id="CHEBI:18420"/>
        <label>1</label>
    </ligand>
</feature>
<feature type="binding site" evidence="8">
    <location>
        <position position="111"/>
    </location>
    <ligand>
        <name>Mg(2+)</name>
        <dbReference type="ChEBI" id="CHEBI:18420"/>
        <label>1</label>
    </ligand>
</feature>
<comment type="subcellular location">
    <subcellularLocation>
        <location evidence="8">Cytoplasm</location>
    </subcellularLocation>
</comment>
<feature type="active site" description="Proton acceptor" evidence="8">
    <location>
        <position position="113"/>
    </location>
</feature>
<evidence type="ECO:0000313" key="12">
    <source>
        <dbReference type="EMBL" id="TMQ49397.1"/>
    </source>
</evidence>
<comment type="catalytic activity">
    <reaction evidence="8">
        <text>N(2)-formyl-N(1)-(5-phospho-beta-D-ribosyl)glycinamide + L-glutamine + ATP + H2O = 2-formamido-N(1)-(5-O-phospho-beta-D-ribosyl)acetamidine + L-glutamate + ADP + phosphate + H(+)</text>
        <dbReference type="Rhea" id="RHEA:17129"/>
        <dbReference type="ChEBI" id="CHEBI:15377"/>
        <dbReference type="ChEBI" id="CHEBI:15378"/>
        <dbReference type="ChEBI" id="CHEBI:29985"/>
        <dbReference type="ChEBI" id="CHEBI:30616"/>
        <dbReference type="ChEBI" id="CHEBI:43474"/>
        <dbReference type="ChEBI" id="CHEBI:58359"/>
        <dbReference type="ChEBI" id="CHEBI:147286"/>
        <dbReference type="ChEBI" id="CHEBI:147287"/>
        <dbReference type="ChEBI" id="CHEBI:456216"/>
        <dbReference type="EC" id="6.3.5.3"/>
    </reaction>
</comment>